<feature type="transmembrane region" description="Helical" evidence="7">
    <location>
        <begin position="170"/>
        <end position="189"/>
    </location>
</feature>
<dbReference type="GO" id="GO:0005886">
    <property type="term" value="C:plasma membrane"/>
    <property type="evidence" value="ECO:0007669"/>
    <property type="project" value="UniProtKB-SubCell"/>
</dbReference>
<feature type="transmembrane region" description="Helical" evidence="7">
    <location>
        <begin position="326"/>
        <end position="346"/>
    </location>
</feature>
<dbReference type="PANTHER" id="PTHR23514:SF3">
    <property type="entry name" value="BYPASS OF STOP CODON PROTEIN 6"/>
    <property type="match status" value="1"/>
</dbReference>
<evidence type="ECO:0000256" key="3">
    <source>
        <dbReference type="ARBA" id="ARBA00022448"/>
    </source>
</evidence>
<feature type="transmembrane region" description="Helical" evidence="7">
    <location>
        <begin position="54"/>
        <end position="75"/>
    </location>
</feature>
<feature type="transmembrane region" description="Helical" evidence="7">
    <location>
        <begin position="302"/>
        <end position="320"/>
    </location>
</feature>
<keyword evidence="6 7" id="KW-0472">Membrane</keyword>
<sequence>MRAALRFIIFARMNHRKPFMVALATMTLFGALDMIRGVVAPSLRVDYALSDAHLGMLLSVSAVGYLVASLISGWVTERVGIKRGVTAGLFIMVVGVGLTAFAPSLAALVVGYALSGLGSGAMEIGTNALIPLVAEQQQARYFNALHACYGLGATLSPFLAAWSLHALHSWQVPYTVEFFGLLALLILVLPMRYPRVQHVVARPLPPPLEEAALSGIVAEGSTQASVRMAEVYRSPVFYALLVAITLNVVAETGVANWMPTLLRHLGSTSAQSALALSWFYALYTLGRLFIGPHVARIGLVRSVVYACLLSAVSMLIGQFGAHSLTFFMILSGASFGIIFPTISALASEKFPGRTASVLGLLFTSAGLGAAFGASMIGWITQIAGLMIGFSLVSAALFLSALAIAFARRQPPERDSLS</sequence>
<comment type="subcellular location">
    <subcellularLocation>
        <location evidence="1">Cell membrane</location>
        <topology evidence="1">Multi-pass membrane protein</topology>
    </subcellularLocation>
</comment>
<keyword evidence="10" id="KW-1185">Reference proteome</keyword>
<feature type="transmembrane region" description="Helical" evidence="7">
    <location>
        <begin position="236"/>
        <end position="258"/>
    </location>
</feature>
<dbReference type="InterPro" id="IPR011701">
    <property type="entry name" value="MFS"/>
</dbReference>
<dbReference type="InterPro" id="IPR036259">
    <property type="entry name" value="MFS_trans_sf"/>
</dbReference>
<evidence type="ECO:0000256" key="7">
    <source>
        <dbReference type="SAM" id="Phobius"/>
    </source>
</evidence>
<dbReference type="Gene3D" id="1.20.1250.20">
    <property type="entry name" value="MFS general substrate transporter like domains"/>
    <property type="match status" value="2"/>
</dbReference>
<comment type="caution">
    <text evidence="9">The sequence shown here is derived from an EMBL/GenBank/DDBJ whole genome shotgun (WGS) entry which is preliminary data.</text>
</comment>
<dbReference type="GO" id="GO:0022857">
    <property type="term" value="F:transmembrane transporter activity"/>
    <property type="evidence" value="ECO:0007669"/>
    <property type="project" value="InterPro"/>
</dbReference>
<dbReference type="Proteomes" id="UP000190229">
    <property type="component" value="Unassembled WGS sequence"/>
</dbReference>
<feature type="transmembrane region" description="Helical" evidence="7">
    <location>
        <begin position="87"/>
        <end position="106"/>
    </location>
</feature>
<feature type="transmembrane region" description="Helical" evidence="7">
    <location>
        <begin position="385"/>
        <end position="406"/>
    </location>
</feature>
<evidence type="ECO:0000256" key="6">
    <source>
        <dbReference type="ARBA" id="ARBA00023136"/>
    </source>
</evidence>
<keyword evidence="3" id="KW-0813">Transport</keyword>
<feature type="transmembrane region" description="Helical" evidence="7">
    <location>
        <begin position="270"/>
        <end position="290"/>
    </location>
</feature>
<dbReference type="PROSITE" id="PS50850">
    <property type="entry name" value="MFS"/>
    <property type="match status" value="1"/>
</dbReference>
<dbReference type="PANTHER" id="PTHR23514">
    <property type="entry name" value="BYPASS OF STOP CODON PROTEIN 6"/>
    <property type="match status" value="1"/>
</dbReference>
<dbReference type="EMBL" id="MWPS01000043">
    <property type="protein sequence ID" value="OPG15085.1"/>
    <property type="molecule type" value="Genomic_DNA"/>
</dbReference>
<evidence type="ECO:0000256" key="2">
    <source>
        <dbReference type="ARBA" id="ARBA00008335"/>
    </source>
</evidence>
<gene>
    <name evidence="9" type="ORF">B2M26_13085</name>
</gene>
<comment type="similarity">
    <text evidence="2">Belongs to the major facilitator superfamily.</text>
</comment>
<keyword evidence="5 7" id="KW-1133">Transmembrane helix</keyword>
<reference evidence="9 10" key="1">
    <citation type="submission" date="2017-02" db="EMBL/GenBank/DDBJ databases">
        <title>Draft genome of Acidibacillus ferrooxidans Huett2.</title>
        <authorList>
            <person name="Schopf S."/>
        </authorList>
    </citation>
    <scope>NUCLEOTIDE SEQUENCE [LARGE SCALE GENOMIC DNA]</scope>
    <source>
        <strain evidence="9 10">Huett2</strain>
    </source>
</reference>
<evidence type="ECO:0000256" key="1">
    <source>
        <dbReference type="ARBA" id="ARBA00004651"/>
    </source>
</evidence>
<keyword evidence="4 7" id="KW-0812">Transmembrane</keyword>
<feature type="domain" description="Major facilitator superfamily (MFS) profile" evidence="8">
    <location>
        <begin position="17"/>
        <end position="411"/>
    </location>
</feature>
<name>A0A1V4EQ73_9BACL</name>
<dbReference type="SUPFAM" id="SSF103473">
    <property type="entry name" value="MFS general substrate transporter"/>
    <property type="match status" value="1"/>
</dbReference>
<feature type="transmembrane region" description="Helical" evidence="7">
    <location>
        <begin position="358"/>
        <end position="379"/>
    </location>
</feature>
<evidence type="ECO:0000313" key="9">
    <source>
        <dbReference type="EMBL" id="OPG15085.1"/>
    </source>
</evidence>
<dbReference type="AlphaFoldDB" id="A0A1V4EQ73"/>
<evidence type="ECO:0000256" key="5">
    <source>
        <dbReference type="ARBA" id="ARBA00022989"/>
    </source>
</evidence>
<proteinExistence type="inferred from homology"/>
<evidence type="ECO:0000313" key="10">
    <source>
        <dbReference type="Proteomes" id="UP000190229"/>
    </source>
</evidence>
<evidence type="ECO:0000256" key="4">
    <source>
        <dbReference type="ARBA" id="ARBA00022692"/>
    </source>
</evidence>
<evidence type="ECO:0000259" key="8">
    <source>
        <dbReference type="PROSITE" id="PS50850"/>
    </source>
</evidence>
<dbReference type="InterPro" id="IPR020846">
    <property type="entry name" value="MFS_dom"/>
</dbReference>
<dbReference type="InterPro" id="IPR051788">
    <property type="entry name" value="MFS_Transporter"/>
</dbReference>
<protein>
    <recommendedName>
        <fullName evidence="8">Major facilitator superfamily (MFS) profile domain-containing protein</fullName>
    </recommendedName>
</protein>
<organism evidence="9 10">
    <name type="scientific">Ferroacidibacillus organovorans</name>
    <dbReference type="NCBI Taxonomy" id="1765683"/>
    <lineage>
        <taxon>Bacteria</taxon>
        <taxon>Bacillati</taxon>
        <taxon>Bacillota</taxon>
        <taxon>Bacilli</taxon>
        <taxon>Bacillales</taxon>
        <taxon>Alicyclobacillaceae</taxon>
        <taxon>Ferroacidibacillus</taxon>
    </lineage>
</organism>
<accession>A0A1V4EQ73</accession>
<dbReference type="Pfam" id="PF07690">
    <property type="entry name" value="MFS_1"/>
    <property type="match status" value="1"/>
</dbReference>